<dbReference type="Proteomes" id="UP000271889">
    <property type="component" value="Unassembled WGS sequence"/>
</dbReference>
<dbReference type="AlphaFoldDB" id="A0A3P7QS25"/>
<sequence length="96" mass="10607">MDSLPDPPYLSVQKLPELFRKNEPMSAMKSGMGVPTAPPRLTSDSLPSPEYLNLQPIARARRSHPRIENLFATELPPASPTASNMETTSFIEEVDV</sequence>
<evidence type="ECO:0000313" key="2">
    <source>
        <dbReference type="EMBL" id="VDN33826.1"/>
    </source>
</evidence>
<proteinExistence type="predicted"/>
<name>A0A3P7QS25_CYLGO</name>
<keyword evidence="3" id="KW-1185">Reference proteome</keyword>
<dbReference type="OrthoDB" id="5852411at2759"/>
<reference evidence="2 3" key="1">
    <citation type="submission" date="2018-11" db="EMBL/GenBank/DDBJ databases">
        <authorList>
            <consortium name="Pathogen Informatics"/>
        </authorList>
    </citation>
    <scope>NUCLEOTIDE SEQUENCE [LARGE SCALE GENOMIC DNA]</scope>
</reference>
<evidence type="ECO:0000313" key="3">
    <source>
        <dbReference type="Proteomes" id="UP000271889"/>
    </source>
</evidence>
<organism evidence="2 3">
    <name type="scientific">Cylicostephanus goldi</name>
    <name type="common">Nematode worm</name>
    <dbReference type="NCBI Taxonomy" id="71465"/>
    <lineage>
        <taxon>Eukaryota</taxon>
        <taxon>Metazoa</taxon>
        <taxon>Ecdysozoa</taxon>
        <taxon>Nematoda</taxon>
        <taxon>Chromadorea</taxon>
        <taxon>Rhabditida</taxon>
        <taxon>Rhabditina</taxon>
        <taxon>Rhabditomorpha</taxon>
        <taxon>Strongyloidea</taxon>
        <taxon>Strongylidae</taxon>
        <taxon>Cylicostephanus</taxon>
    </lineage>
</organism>
<gene>
    <name evidence="2" type="ORF">CGOC_LOCUS12484</name>
</gene>
<feature type="compositionally biased region" description="Polar residues" evidence="1">
    <location>
        <begin position="80"/>
        <end position="90"/>
    </location>
</feature>
<protein>
    <submittedName>
        <fullName evidence="2">Uncharacterized protein</fullName>
    </submittedName>
</protein>
<feature type="region of interest" description="Disordered" evidence="1">
    <location>
        <begin position="21"/>
        <end position="49"/>
    </location>
</feature>
<evidence type="ECO:0000256" key="1">
    <source>
        <dbReference type="SAM" id="MobiDB-lite"/>
    </source>
</evidence>
<accession>A0A3P7QS25</accession>
<feature type="non-terminal residue" evidence="2">
    <location>
        <position position="96"/>
    </location>
</feature>
<feature type="region of interest" description="Disordered" evidence="1">
    <location>
        <begin position="75"/>
        <end position="96"/>
    </location>
</feature>
<dbReference type="EMBL" id="UYRV01123480">
    <property type="protein sequence ID" value="VDN33826.1"/>
    <property type="molecule type" value="Genomic_DNA"/>
</dbReference>